<keyword evidence="3" id="KW-1185">Reference proteome</keyword>
<reference evidence="3" key="1">
    <citation type="submission" date="2023-01" db="EMBL/GenBank/DDBJ databases">
        <title>Key to firefly adult light organ development and bioluminescence: homeobox transcription factors regulate luciferase expression and transportation to peroxisome.</title>
        <authorList>
            <person name="Fu X."/>
        </authorList>
    </citation>
    <scope>NUCLEOTIDE SEQUENCE [LARGE SCALE GENOMIC DNA]</scope>
</reference>
<name>A0AAN7SPA6_9COLE</name>
<accession>A0AAN7SPA6</accession>
<dbReference type="EMBL" id="JARPUR010000003">
    <property type="protein sequence ID" value="KAK4880438.1"/>
    <property type="molecule type" value="Genomic_DNA"/>
</dbReference>
<dbReference type="PANTHER" id="PTHR45823">
    <property type="entry name" value="T-SNARE COILED-COIL HOMOLOGY DOMAIN-CONTAINING PROTEIN"/>
    <property type="match status" value="1"/>
</dbReference>
<organism evidence="2 3">
    <name type="scientific">Aquatica leii</name>
    <dbReference type="NCBI Taxonomy" id="1421715"/>
    <lineage>
        <taxon>Eukaryota</taxon>
        <taxon>Metazoa</taxon>
        <taxon>Ecdysozoa</taxon>
        <taxon>Arthropoda</taxon>
        <taxon>Hexapoda</taxon>
        <taxon>Insecta</taxon>
        <taxon>Pterygota</taxon>
        <taxon>Neoptera</taxon>
        <taxon>Endopterygota</taxon>
        <taxon>Coleoptera</taxon>
        <taxon>Polyphaga</taxon>
        <taxon>Elateriformia</taxon>
        <taxon>Elateroidea</taxon>
        <taxon>Lampyridae</taxon>
        <taxon>Luciolinae</taxon>
        <taxon>Aquatica</taxon>
    </lineage>
</organism>
<dbReference type="PANTHER" id="PTHR45823:SF1">
    <property type="entry name" value="T-SNARE COILED-COIL HOMOLOGY DOMAIN-CONTAINING PROTEIN"/>
    <property type="match status" value="1"/>
</dbReference>
<comment type="caution">
    <text evidence="2">The sequence shown here is derived from an EMBL/GenBank/DDBJ whole genome shotgun (WGS) entry which is preliminary data.</text>
</comment>
<dbReference type="AlphaFoldDB" id="A0AAN7SPA6"/>
<feature type="coiled-coil region" evidence="1">
    <location>
        <begin position="9"/>
        <end position="44"/>
    </location>
</feature>
<evidence type="ECO:0000313" key="2">
    <source>
        <dbReference type="EMBL" id="KAK4880438.1"/>
    </source>
</evidence>
<keyword evidence="1" id="KW-0175">Coiled coil</keyword>
<sequence>MLNLKEEICDSMNDIIEEVQDKLEEKLKENSRTIEDRMKLLEERMNQMNYHGEGSVTTTSLIVSLRGEALGILQTVPDHLQENYELLISRLEMRYGDAHLQQVYQAQIKSRVQKAAESLQEFEADIARLTRLAYPTAPDIFLEQLAI</sequence>
<gene>
    <name evidence="2" type="ORF">RN001_008584</name>
</gene>
<feature type="coiled-coil region" evidence="1">
    <location>
        <begin position="105"/>
        <end position="132"/>
    </location>
</feature>
<evidence type="ECO:0000313" key="3">
    <source>
        <dbReference type="Proteomes" id="UP001353858"/>
    </source>
</evidence>
<evidence type="ECO:0000256" key="1">
    <source>
        <dbReference type="SAM" id="Coils"/>
    </source>
</evidence>
<proteinExistence type="predicted"/>
<protein>
    <submittedName>
        <fullName evidence="2">Uncharacterized protein</fullName>
    </submittedName>
</protein>
<dbReference type="Proteomes" id="UP001353858">
    <property type="component" value="Unassembled WGS sequence"/>
</dbReference>